<proteinExistence type="predicted"/>
<reference evidence="1 2" key="1">
    <citation type="submission" date="2020-07" db="EMBL/GenBank/DDBJ databases">
        <title>Complete genome sequence of Burkholderia gladioli phage Maja.</title>
        <authorList>
            <person name="Yu Z."/>
            <person name="Yao G.W."/>
            <person name="Guadalupe Vizoso-Pinto M."/>
            <person name="Sun L."/>
            <person name="Le T."/>
            <person name="Gonzalez C."/>
            <person name="Young R."/>
            <person name="Liu M."/>
        </authorList>
    </citation>
    <scope>NUCLEOTIDE SEQUENCE [LARGE SCALE GENOMIC DNA]</scope>
</reference>
<name>A0A7S6U096_9CAUD</name>
<keyword evidence="2" id="KW-1185">Reference proteome</keyword>
<dbReference type="Gene3D" id="6.20.70.20">
    <property type="match status" value="1"/>
</dbReference>
<organism evidence="1 2">
    <name type="scientific">Burkholderia phage Maja</name>
    <dbReference type="NCBI Taxonomy" id="2767571"/>
    <lineage>
        <taxon>Viruses</taxon>
        <taxon>Duplodnaviria</taxon>
        <taxon>Heunggongvirae</taxon>
        <taxon>Uroviricota</taxon>
        <taxon>Caudoviricetes</taxon>
        <taxon>Lindbergviridae</taxon>
        <taxon>Gladiolivirus</taxon>
        <taxon>Gladiolivirus maja</taxon>
    </lineage>
</organism>
<dbReference type="CDD" id="cd19958">
    <property type="entry name" value="pyocin_knob"/>
    <property type="match status" value="1"/>
</dbReference>
<dbReference type="Proteomes" id="UP000593952">
    <property type="component" value="Segment"/>
</dbReference>
<evidence type="ECO:0000313" key="1">
    <source>
        <dbReference type="EMBL" id="QOV06252.1"/>
    </source>
</evidence>
<gene>
    <name evidence="1" type="ORF">CPT_Maja_032</name>
</gene>
<protein>
    <submittedName>
        <fullName evidence="1">Tail fiber protein</fullName>
    </submittedName>
</protein>
<dbReference type="EMBL" id="MT708549">
    <property type="protein sequence ID" value="QOV06252.1"/>
    <property type="molecule type" value="Genomic_DNA"/>
</dbReference>
<evidence type="ECO:0000313" key="2">
    <source>
        <dbReference type="Proteomes" id="UP000593952"/>
    </source>
</evidence>
<accession>A0A7S6U096</accession>
<sequence length="712" mass="74738">MFTPPLITVPWASQGDTVAIPVAADPNGFVSFTLGYTPDYEISLKSGNQKAKAVERRIQNMLFQMLTQNVQAWQQMGFPAWSANMPGGYDKNAVVVRQNASNDWVPYRSLISANVSDPLNSPDWQYVESSSELLSHIPMPTGGGTGTGVIAVATDLNTRRRGTWYYPTDAIAAASANCPSQVAGMLESRDVDAGNTVTVQIYTDRQGRVYTRGATNNGGSWTAWSESVNRRGDAMTGALGLAAGSTMPTSAKLTSTTEVASTAFVRGEIGSYSGDVPISANVALDNASLGKACKFTAAGLTATLPPLSGTVSGVAIRFYNLSNGTATIVPAGSDVIKAFSGNQASIVLQPGDSVEVSGIGKASWDITGGTYGLFVANTIVPTRAANANDQTIANTAWVRANFVSSVNPTFTTSATIAGDANNDANLIFNVPAGRWNQQIFRRAGSIRWNQAMDGSTEGAGDTGSSFQLQAFDNNGVYKYTTMLASRADGTVSFPQGANSRGSPVWTQATLSKLSQLTNDVVFARRGSNTAAADGAIFGDLKVNGSVFAAATTPGTSLVWNEENGSGAAGITNNRAGGGGGLRIRQLNQAATVEEFRWDFQPNGTLRRVNTNGQNTNVLEDGLQGMALQADGNVYGVVWGGFLNNYIANLVNGRTPRGSQVIRGGGRVQYGPIGFAGSQLEANGNQVVTGVFGTSGESTGNAIYFWARDIFTQ</sequence>